<dbReference type="PANTHER" id="PTHR37271:SF1">
    <property type="entry name" value="KARYOGAMY PROTEIN KAR9"/>
    <property type="match status" value="1"/>
</dbReference>
<evidence type="ECO:0000313" key="4">
    <source>
        <dbReference type="Proteomes" id="UP000799302"/>
    </source>
</evidence>
<feature type="compositionally biased region" description="Polar residues" evidence="2">
    <location>
        <begin position="720"/>
        <end position="746"/>
    </location>
</feature>
<evidence type="ECO:0000313" key="3">
    <source>
        <dbReference type="EMBL" id="KAF2670711.1"/>
    </source>
</evidence>
<proteinExistence type="predicted"/>
<feature type="compositionally biased region" description="Polar residues" evidence="2">
    <location>
        <begin position="674"/>
        <end position="687"/>
    </location>
</feature>
<keyword evidence="4" id="KW-1185">Reference proteome</keyword>
<organism evidence="3 4">
    <name type="scientific">Microthyrium microscopicum</name>
    <dbReference type="NCBI Taxonomy" id="703497"/>
    <lineage>
        <taxon>Eukaryota</taxon>
        <taxon>Fungi</taxon>
        <taxon>Dikarya</taxon>
        <taxon>Ascomycota</taxon>
        <taxon>Pezizomycotina</taxon>
        <taxon>Dothideomycetes</taxon>
        <taxon>Dothideomycetes incertae sedis</taxon>
        <taxon>Microthyriales</taxon>
        <taxon>Microthyriaceae</taxon>
        <taxon>Microthyrium</taxon>
    </lineage>
</organism>
<dbReference type="PANTHER" id="PTHR37271">
    <property type="entry name" value="KARYOGAMY PROTEIN KAR9"/>
    <property type="match status" value="1"/>
</dbReference>
<dbReference type="GO" id="GO:0005816">
    <property type="term" value="C:spindle pole body"/>
    <property type="evidence" value="ECO:0007669"/>
    <property type="project" value="TreeGrafter"/>
</dbReference>
<feature type="region of interest" description="Disordered" evidence="2">
    <location>
        <begin position="1"/>
        <end position="58"/>
    </location>
</feature>
<name>A0A6A6UGM2_9PEZI</name>
<protein>
    <submittedName>
        <fullName evidence="3">Karyogamy protein</fullName>
    </submittedName>
</protein>
<feature type="coiled-coil region" evidence="1">
    <location>
        <begin position="357"/>
        <end position="384"/>
    </location>
</feature>
<dbReference type="Gene3D" id="1.20.58.60">
    <property type="match status" value="1"/>
</dbReference>
<sequence>MLTTIGKSRGSSRAGFILEDGRAVERDRPPSPPPKDPQYIPNRPISMSTESLNGDREDPYFNPYGLQRTGSIYTLSRASLSNQLQQLTSIKLPDSSSLESSIASIPTSVAAAKVLNDAAHQIRIWIKKANEVLETLDAEDDVEWAAAAGREGLGEVDTAINVFERLIIVFVNAIENLESRPDIQSIPTSDQTAIVDRMEKILEDWEKIKSSLNKTKEQVEIAMEFEELWNTVLGEIGMEQDKLSRLIFEMEERRHKNSLLDAMAEPGQGLDIKELETIVEEAPGRAMDARAGASKISLVVGFEDAESAVPQEAPSQEVSNLLALTARMQPLRASLDFLPMRLAGFLHRGKDLFPSACEELDSRMQTLEARFKKLQGDAEALRKELGEDRWVLIFRKAGRQALKMCESVERSVAKLRESLDEGIHHTNPPALTKKIENYEAKREHYGPAIQQVLAIIDRGVSSRLTVNGEILRLQADMQRRWADIEGLMKSMDFALDQLNISRHRQLRDSVSTVLSEQRSIASSTGTLVDTPGSSPASSIVLLNHRRASDNGSTTPFSSKSRQSSFTSNTTARGKRMSSLPTPNNAGGARKIPLGKASASNLRSGVIGASSRLYPPPTPRSVSRQEVIEERPSNKPRWNSSTNTHDTAIGHNFKPLSATTPSPYRKGMPALRSPRSFSHSTTTNSTIPSPLGPGSRPASAVPPTTPLVQPKRSHIGLRPPASSSHTTTGIPQSNRTKSSSHIPTTPRSALPRGTSFVTPGATPHTPGRPESRHFSHSSIASSTSTHTLTERNLQRNASMPTPQDTPSSSTADAQPDDSPSSRGTARPSRPGTAMALGGNRRQSLLPQPKRAVSHVATAAAASAMTTAANGRTSRSGSTTTNGRNSRMGRMSSLGTNASDENRPKWRG</sequence>
<accession>A0A6A6UGM2</accession>
<dbReference type="OrthoDB" id="5559380at2759"/>
<reference evidence="3" key="1">
    <citation type="journal article" date="2020" name="Stud. Mycol.">
        <title>101 Dothideomycetes genomes: a test case for predicting lifestyles and emergence of pathogens.</title>
        <authorList>
            <person name="Haridas S."/>
            <person name="Albert R."/>
            <person name="Binder M."/>
            <person name="Bloem J."/>
            <person name="Labutti K."/>
            <person name="Salamov A."/>
            <person name="Andreopoulos B."/>
            <person name="Baker S."/>
            <person name="Barry K."/>
            <person name="Bills G."/>
            <person name="Bluhm B."/>
            <person name="Cannon C."/>
            <person name="Castanera R."/>
            <person name="Culley D."/>
            <person name="Daum C."/>
            <person name="Ezra D."/>
            <person name="Gonzalez J."/>
            <person name="Henrissat B."/>
            <person name="Kuo A."/>
            <person name="Liang C."/>
            <person name="Lipzen A."/>
            <person name="Lutzoni F."/>
            <person name="Magnuson J."/>
            <person name="Mondo S."/>
            <person name="Nolan M."/>
            <person name="Ohm R."/>
            <person name="Pangilinan J."/>
            <person name="Park H.-J."/>
            <person name="Ramirez L."/>
            <person name="Alfaro M."/>
            <person name="Sun H."/>
            <person name="Tritt A."/>
            <person name="Yoshinaga Y."/>
            <person name="Zwiers L.-H."/>
            <person name="Turgeon B."/>
            <person name="Goodwin S."/>
            <person name="Spatafora J."/>
            <person name="Crous P."/>
            <person name="Grigoriev I."/>
        </authorList>
    </citation>
    <scope>NUCLEOTIDE SEQUENCE</scope>
    <source>
        <strain evidence="3">CBS 115976</strain>
    </source>
</reference>
<feature type="compositionally biased region" description="Low complexity" evidence="2">
    <location>
        <begin position="855"/>
        <end position="884"/>
    </location>
</feature>
<feature type="region of interest" description="Disordered" evidence="2">
    <location>
        <begin position="546"/>
        <end position="591"/>
    </location>
</feature>
<keyword evidence="1" id="KW-0175">Coiled coil</keyword>
<dbReference type="SUPFAM" id="SSF46966">
    <property type="entry name" value="Spectrin repeat"/>
    <property type="match status" value="1"/>
</dbReference>
<gene>
    <name evidence="3" type="ORF">BT63DRAFT_438331</name>
</gene>
<dbReference type="Proteomes" id="UP000799302">
    <property type="component" value="Unassembled WGS sequence"/>
</dbReference>
<feature type="compositionally biased region" description="Low complexity" evidence="2">
    <location>
        <begin position="775"/>
        <end position="786"/>
    </location>
</feature>
<dbReference type="AlphaFoldDB" id="A0A6A6UGM2"/>
<feature type="region of interest" description="Disordered" evidence="2">
    <location>
        <begin position="607"/>
        <end position="906"/>
    </location>
</feature>
<dbReference type="Pfam" id="PF08580">
    <property type="entry name" value="KAR9"/>
    <property type="match status" value="1"/>
</dbReference>
<evidence type="ECO:0000256" key="2">
    <source>
        <dbReference type="SAM" id="MobiDB-lite"/>
    </source>
</evidence>
<dbReference type="GO" id="GO:0031578">
    <property type="term" value="P:mitotic spindle orientation checkpoint signaling"/>
    <property type="evidence" value="ECO:0007669"/>
    <property type="project" value="TreeGrafter"/>
</dbReference>
<feature type="compositionally biased region" description="Polar residues" evidence="2">
    <location>
        <begin position="635"/>
        <end position="645"/>
    </location>
</feature>
<evidence type="ECO:0000256" key="1">
    <source>
        <dbReference type="SAM" id="Coils"/>
    </source>
</evidence>
<dbReference type="GO" id="GO:0030473">
    <property type="term" value="P:nuclear migration along microtubule"/>
    <property type="evidence" value="ECO:0007669"/>
    <property type="project" value="TreeGrafter"/>
</dbReference>
<dbReference type="GO" id="GO:0043332">
    <property type="term" value="C:mating projection tip"/>
    <property type="evidence" value="ECO:0007669"/>
    <property type="project" value="TreeGrafter"/>
</dbReference>
<feature type="coiled-coil region" evidence="1">
    <location>
        <begin position="195"/>
        <end position="222"/>
    </location>
</feature>
<dbReference type="EMBL" id="MU004233">
    <property type="protein sequence ID" value="KAF2670711.1"/>
    <property type="molecule type" value="Genomic_DNA"/>
</dbReference>
<feature type="compositionally biased region" description="Polar residues" evidence="2">
    <location>
        <begin position="1"/>
        <end position="11"/>
    </location>
</feature>
<feature type="compositionally biased region" description="Basic and acidic residues" evidence="2">
    <location>
        <begin position="19"/>
        <end position="29"/>
    </location>
</feature>
<feature type="compositionally biased region" description="Polar residues" evidence="2">
    <location>
        <begin position="793"/>
        <end position="822"/>
    </location>
</feature>
<feature type="compositionally biased region" description="Low complexity" evidence="2">
    <location>
        <begin position="552"/>
        <end position="569"/>
    </location>
</feature>
<dbReference type="GO" id="GO:0051293">
    <property type="term" value="P:establishment of spindle localization"/>
    <property type="evidence" value="ECO:0007669"/>
    <property type="project" value="TreeGrafter"/>
</dbReference>
<dbReference type="InterPro" id="IPR013889">
    <property type="entry name" value="Karyogamy_KAR9"/>
</dbReference>
<dbReference type="GO" id="GO:0005938">
    <property type="term" value="C:cell cortex"/>
    <property type="evidence" value="ECO:0007669"/>
    <property type="project" value="TreeGrafter"/>
</dbReference>